<dbReference type="InterPro" id="IPR015424">
    <property type="entry name" value="PyrdxlP-dep_Trfase"/>
</dbReference>
<dbReference type="GO" id="GO:0030170">
    <property type="term" value="F:pyridoxal phosphate binding"/>
    <property type="evidence" value="ECO:0007669"/>
    <property type="project" value="InterPro"/>
</dbReference>
<dbReference type="Gene3D" id="3.40.640.10">
    <property type="entry name" value="Type I PLP-dependent aspartate aminotransferase-like (Major domain)"/>
    <property type="match status" value="2"/>
</dbReference>
<dbReference type="GO" id="GO:0005829">
    <property type="term" value="C:cytosol"/>
    <property type="evidence" value="ECO:0007669"/>
    <property type="project" value="TreeGrafter"/>
</dbReference>
<dbReference type="PANTHER" id="PTHR43094:SF1">
    <property type="entry name" value="AMINOTRANSFERASE CLASS-III"/>
    <property type="match status" value="1"/>
</dbReference>
<evidence type="ECO:0000313" key="5">
    <source>
        <dbReference type="Proteomes" id="UP001140511"/>
    </source>
</evidence>
<keyword evidence="2 3" id="KW-0663">Pyridoxal phosphate</keyword>
<sequence length="428" mass="46354">MPVNQFVAKSHVLHRALAYEPQKIVSGSGISFTLESGKVVYDASAGPSVSVLGHHQPEVTKAIVDQLDKIAYVYSGSRYTCDASESLAAELLKDAPGGLVKAIFVNSVGQPKRINFIARKQSYHGNTLGALSVSGHESRRAYYRPWIANNVSFVDPCYSYRAKGESETDAQYVERLKLQLEDEFLRLGPDTVAAFVAETVSGTTLGCVPPVPGYFKAVHEICDKYGALLILDEIMCGMGKTGTMHAWEQEGIRGPDIQMIGKALGGAGGTMVLAHGHTFQAHPTACAAALAVQKIIKRENILNHVASMGRLLETELNNEIGPLAHVGNIRGRGLFWAVEFMRDAATKTPFPVEHNFSNRIVEVAAELGLNVLGNLGKTGKIDVELVILAPPYIVTEEEIKAIVGILKKAILAVTEEHVLRYGINGFHK</sequence>
<keyword evidence="5" id="KW-1185">Reference proteome</keyword>
<comment type="similarity">
    <text evidence="1 3">Belongs to the class-III pyridoxal-phosphate-dependent aminotransferase family.</text>
</comment>
<dbReference type="GO" id="GO:0008483">
    <property type="term" value="F:transaminase activity"/>
    <property type="evidence" value="ECO:0007669"/>
    <property type="project" value="UniProtKB-KW"/>
</dbReference>
<dbReference type="GeneID" id="80869691"/>
<protein>
    <submittedName>
        <fullName evidence="4">Aminotransferase class-III domain-containing protein</fullName>
    </submittedName>
</protein>
<gene>
    <name evidence="4" type="ORF">T069G_07793</name>
</gene>
<evidence type="ECO:0000256" key="3">
    <source>
        <dbReference type="RuleBase" id="RU003560"/>
    </source>
</evidence>
<keyword evidence="4" id="KW-0808">Transferase</keyword>
<dbReference type="InterPro" id="IPR015421">
    <property type="entry name" value="PyrdxlP-dep_Trfase_major"/>
</dbReference>
<accession>A0A9W9E6X6</accession>
<dbReference type="InterPro" id="IPR005814">
    <property type="entry name" value="Aminotrans_3"/>
</dbReference>
<dbReference type="EMBL" id="JAOPEN010000005">
    <property type="protein sequence ID" value="KAJ4856896.1"/>
    <property type="molecule type" value="Genomic_DNA"/>
</dbReference>
<dbReference type="PANTHER" id="PTHR43094">
    <property type="entry name" value="AMINOTRANSFERASE"/>
    <property type="match status" value="1"/>
</dbReference>
<comment type="caution">
    <text evidence="4">The sequence shown here is derived from an EMBL/GenBank/DDBJ whole genome shotgun (WGS) entry which is preliminary data.</text>
</comment>
<name>A0A9W9E6X6_9HYPO</name>
<organism evidence="4 5">
    <name type="scientific">Trichoderma breve</name>
    <dbReference type="NCBI Taxonomy" id="2034170"/>
    <lineage>
        <taxon>Eukaryota</taxon>
        <taxon>Fungi</taxon>
        <taxon>Dikarya</taxon>
        <taxon>Ascomycota</taxon>
        <taxon>Pezizomycotina</taxon>
        <taxon>Sordariomycetes</taxon>
        <taxon>Hypocreomycetidae</taxon>
        <taxon>Hypocreales</taxon>
        <taxon>Hypocreaceae</taxon>
        <taxon>Trichoderma</taxon>
    </lineage>
</organism>
<evidence type="ECO:0000256" key="2">
    <source>
        <dbReference type="ARBA" id="ARBA00022898"/>
    </source>
</evidence>
<keyword evidence="4" id="KW-0032">Aminotransferase</keyword>
<reference evidence="4" key="1">
    <citation type="submission" date="2022-09" db="EMBL/GenBank/DDBJ databases">
        <title>Chromosome-level assembly of Trichoderma breve T069, a fungus used in development of biopesticide product.</title>
        <authorList>
            <person name="Lin R."/>
            <person name="Liu T."/>
        </authorList>
    </citation>
    <scope>NUCLEOTIDE SEQUENCE</scope>
    <source>
        <strain evidence="4">T069</strain>
    </source>
</reference>
<evidence type="ECO:0000256" key="1">
    <source>
        <dbReference type="ARBA" id="ARBA00008954"/>
    </source>
</evidence>
<dbReference type="CDD" id="cd00610">
    <property type="entry name" value="OAT_like"/>
    <property type="match status" value="1"/>
</dbReference>
<proteinExistence type="inferred from homology"/>
<dbReference type="AlphaFoldDB" id="A0A9W9E6X6"/>
<evidence type="ECO:0000313" key="4">
    <source>
        <dbReference type="EMBL" id="KAJ4856896.1"/>
    </source>
</evidence>
<dbReference type="SUPFAM" id="SSF53383">
    <property type="entry name" value="PLP-dependent transferases"/>
    <property type="match status" value="1"/>
</dbReference>
<dbReference type="RefSeq" id="XP_056025952.1">
    <property type="nucleotide sequence ID" value="XM_056175003.1"/>
</dbReference>
<dbReference type="Gene3D" id="3.90.1150.10">
    <property type="entry name" value="Aspartate Aminotransferase, domain 1"/>
    <property type="match status" value="2"/>
</dbReference>
<dbReference type="Proteomes" id="UP001140511">
    <property type="component" value="Unassembled WGS sequence"/>
</dbReference>
<dbReference type="InterPro" id="IPR015422">
    <property type="entry name" value="PyrdxlP-dep_Trfase_small"/>
</dbReference>
<dbReference type="Pfam" id="PF00202">
    <property type="entry name" value="Aminotran_3"/>
    <property type="match status" value="1"/>
</dbReference>